<dbReference type="Proteomes" id="UP000829720">
    <property type="component" value="Unassembled WGS sequence"/>
</dbReference>
<dbReference type="PANTHER" id="PTHR23169">
    <property type="entry name" value="ENVOPLAKIN"/>
    <property type="match status" value="1"/>
</dbReference>
<sequence length="1018" mass="116524">MSISGSQRALNTVGRRSNSRPDLAYGYARSEMHGGNGYMSEYGGYNTYSYTKTSAGGGYGGGHQVSAVHQKASLLHSQCQEYLMKAEMILQSGGDSGRVAMEADKYMSMSKEVINQLKRCAVELRQMGQPNDSVVRSVEQFQEQLRGVHYTVHGTSTRKKSSLSWEDPGRHFHEAIAWIGQQKRLIETSPWGDTSEVIDQQISNHNKFHSSIQRSPEVDKARDELIQKGEKAALNQLEQEWDSLQKMSFSRTSQLRDLQKIIEEISKEIMWVNEREEEELVFDWGDKNIDEYIPKKQESYSKLMSDLEEKEKQLNKLKNKVDGLLKNGHPAADKIEAYMDTLQTQWSWLLQITKCIQVHLKENAAYSQFFKEANETYSKLQKEHERVRSKFTCDKSTPLDNLLEMVKSLEKEKERIMENKQLVQHLVNKSKTIVRLRPRNPEEKSSVTIVQALCDYIQDQKAIFKGNEGILKDNTQRSKWHVTGPGGLDMLIPSVCLLVPPPNPLSINLASKNEQYYEAILGIWSQLNINIKSLISWQYCLKDINHINSLTITMISQMRPEEYRRIIKSLETHYQEFLRISKGSEMFGEEEKKQIETQYSGAQTHYDKLVVELPTYTSKKEEEKALKSQVQLTLLSELQVLRQRLEAADSGLSQHLHLPLGEDGLLACSQRLLQLESIEQDADSIRDEYLKLKERILRQLEGMTDADKVKFLRMELNLINEKLGSLEGYSSAYVERMKRLMALIKSLMKSEDIIKVYEARLTEKETTSLEPEEVEDYMATLKQMKVELQQKADVVKAMEAELNSVVSLNSQVGQSCPKCELDLSKYSELVGQTSDRWDRIHGQIDSRMLELEKHLQELKQYRKTSSSLGTWIDATSQRQDALQSAKLDNVTVLMEYLNQQKALNSEIKGKREEVEDVVRDGSTCATSIKDYELQLASYSAGLETLLNIPIKRTMLQSPATVITEEASDLQARYIELLTRSDDYYKFLGLMLKNMEELKIRNTRIDLLGGGAAAAERGP</sequence>
<comment type="caution">
    <text evidence="8">The sequence shown here is derived from an EMBL/GenBank/DDBJ whole genome shotgun (WGS) entry which is preliminary data.</text>
</comment>
<dbReference type="AlphaFoldDB" id="A0A8T3CZS9"/>
<keyword evidence="9" id="KW-1185">Reference proteome</keyword>
<feature type="region of interest" description="Disordered" evidence="5">
    <location>
        <begin position="1"/>
        <end position="21"/>
    </location>
</feature>
<evidence type="ECO:0000313" key="9">
    <source>
        <dbReference type="Proteomes" id="UP000829720"/>
    </source>
</evidence>
<organism evidence="8 9">
    <name type="scientific">Albula goreensis</name>
    <dbReference type="NCBI Taxonomy" id="1534307"/>
    <lineage>
        <taxon>Eukaryota</taxon>
        <taxon>Metazoa</taxon>
        <taxon>Chordata</taxon>
        <taxon>Craniata</taxon>
        <taxon>Vertebrata</taxon>
        <taxon>Euteleostomi</taxon>
        <taxon>Actinopterygii</taxon>
        <taxon>Neopterygii</taxon>
        <taxon>Teleostei</taxon>
        <taxon>Albuliformes</taxon>
        <taxon>Albulidae</taxon>
        <taxon>Albula</taxon>
    </lineage>
</organism>
<dbReference type="InterPro" id="IPR041573">
    <property type="entry name" value="Desmoplakin_Spectrin-like"/>
</dbReference>
<name>A0A8T3CZS9_9TELE</name>
<evidence type="ECO:0000259" key="6">
    <source>
        <dbReference type="Pfam" id="PF17902"/>
    </source>
</evidence>
<dbReference type="Pfam" id="PF17902">
    <property type="entry name" value="SH3_10"/>
    <property type="match status" value="1"/>
</dbReference>
<dbReference type="GO" id="GO:0005737">
    <property type="term" value="C:cytoplasm"/>
    <property type="evidence" value="ECO:0007669"/>
    <property type="project" value="TreeGrafter"/>
</dbReference>
<feature type="coiled-coil region" evidence="4">
    <location>
        <begin position="300"/>
        <end position="327"/>
    </location>
</feature>
<dbReference type="GO" id="GO:0005882">
    <property type="term" value="C:intermediate filament"/>
    <property type="evidence" value="ECO:0007669"/>
    <property type="project" value="TreeGrafter"/>
</dbReference>
<keyword evidence="4" id="KW-0175">Coiled coil</keyword>
<dbReference type="GO" id="GO:0005886">
    <property type="term" value="C:plasma membrane"/>
    <property type="evidence" value="ECO:0007669"/>
    <property type="project" value="TreeGrafter"/>
</dbReference>
<feature type="coiled-coil region" evidence="4">
    <location>
        <begin position="370"/>
        <end position="429"/>
    </location>
</feature>
<comment type="similarity">
    <text evidence="1">Belongs to the plakin or cytolinker family.</text>
</comment>
<dbReference type="Gene3D" id="2.30.30.40">
    <property type="entry name" value="SH3 Domains"/>
    <property type="match status" value="1"/>
</dbReference>
<evidence type="ECO:0000256" key="1">
    <source>
        <dbReference type="ARBA" id="ARBA00009109"/>
    </source>
</evidence>
<dbReference type="GO" id="GO:0042060">
    <property type="term" value="P:wound healing"/>
    <property type="evidence" value="ECO:0007669"/>
    <property type="project" value="TreeGrafter"/>
</dbReference>
<dbReference type="Pfam" id="PF21097">
    <property type="entry name" value="SR_plectin_7"/>
    <property type="match status" value="1"/>
</dbReference>
<dbReference type="GO" id="GO:0005198">
    <property type="term" value="F:structural molecule activity"/>
    <property type="evidence" value="ECO:0007669"/>
    <property type="project" value="TreeGrafter"/>
</dbReference>
<evidence type="ECO:0000256" key="5">
    <source>
        <dbReference type="SAM" id="MobiDB-lite"/>
    </source>
</evidence>
<reference evidence="8" key="1">
    <citation type="submission" date="2021-01" db="EMBL/GenBank/DDBJ databases">
        <authorList>
            <person name="Zahm M."/>
            <person name="Roques C."/>
            <person name="Cabau C."/>
            <person name="Klopp C."/>
            <person name="Donnadieu C."/>
            <person name="Jouanno E."/>
            <person name="Lampietro C."/>
            <person name="Louis A."/>
            <person name="Herpin A."/>
            <person name="Echchiki A."/>
            <person name="Berthelot C."/>
            <person name="Parey E."/>
            <person name="Roest-Crollius H."/>
            <person name="Braasch I."/>
            <person name="Postlethwait J."/>
            <person name="Bobe J."/>
            <person name="Montfort J."/>
            <person name="Bouchez O."/>
            <person name="Begum T."/>
            <person name="Mejri S."/>
            <person name="Adams A."/>
            <person name="Chen W.-J."/>
            <person name="Guiguen Y."/>
        </authorList>
    </citation>
    <scope>NUCLEOTIDE SEQUENCE</scope>
    <source>
        <tissue evidence="8">Blood</tissue>
    </source>
</reference>
<protein>
    <submittedName>
        <fullName evidence="8">Uncharacterized protein</fullName>
    </submittedName>
</protein>
<dbReference type="GO" id="GO:0045104">
    <property type="term" value="P:intermediate filament cytoskeleton organization"/>
    <property type="evidence" value="ECO:0007669"/>
    <property type="project" value="InterPro"/>
</dbReference>
<dbReference type="GO" id="GO:0014704">
    <property type="term" value="C:intercalated disc"/>
    <property type="evidence" value="ECO:0007669"/>
    <property type="project" value="TreeGrafter"/>
</dbReference>
<evidence type="ECO:0000256" key="3">
    <source>
        <dbReference type="ARBA" id="ARBA00022737"/>
    </source>
</evidence>
<dbReference type="GO" id="GO:0043588">
    <property type="term" value="P:skin development"/>
    <property type="evidence" value="ECO:0007669"/>
    <property type="project" value="TreeGrafter"/>
</dbReference>
<keyword evidence="3" id="KW-0677">Repeat</keyword>
<accession>A0A8T3CZS9</accession>
<dbReference type="SUPFAM" id="SSF46966">
    <property type="entry name" value="Spectrin repeat"/>
    <property type="match status" value="3"/>
</dbReference>
<feature type="domain" description="Desmoplakin SH3" evidence="6">
    <location>
        <begin position="438"/>
        <end position="500"/>
    </location>
</feature>
<evidence type="ECO:0000256" key="4">
    <source>
        <dbReference type="SAM" id="Coils"/>
    </source>
</evidence>
<dbReference type="GO" id="GO:0098609">
    <property type="term" value="P:cell-cell adhesion"/>
    <property type="evidence" value="ECO:0007669"/>
    <property type="project" value="TreeGrafter"/>
</dbReference>
<dbReference type="CDD" id="cd00176">
    <property type="entry name" value="SPEC"/>
    <property type="match status" value="1"/>
</dbReference>
<gene>
    <name evidence="8" type="ORF">AGOR_G00176790</name>
</gene>
<dbReference type="InterPro" id="IPR041615">
    <property type="entry name" value="Desmoplakin_SH3"/>
</dbReference>
<evidence type="ECO:0000313" key="8">
    <source>
        <dbReference type="EMBL" id="KAI1889212.1"/>
    </source>
</evidence>
<evidence type="ECO:0000259" key="7">
    <source>
        <dbReference type="Pfam" id="PF18373"/>
    </source>
</evidence>
<dbReference type="PANTHER" id="PTHR23169:SF26">
    <property type="entry name" value="DESMOPLAKIN"/>
    <property type="match status" value="1"/>
</dbReference>
<dbReference type="Gene3D" id="1.20.58.1060">
    <property type="match status" value="1"/>
</dbReference>
<evidence type="ECO:0000256" key="2">
    <source>
        <dbReference type="ARBA" id="ARBA00022553"/>
    </source>
</evidence>
<dbReference type="Pfam" id="PF21019">
    <property type="entry name" value="Spectrin_3"/>
    <property type="match status" value="1"/>
</dbReference>
<dbReference type="Pfam" id="PF18373">
    <property type="entry name" value="Spectrin_2"/>
    <property type="match status" value="1"/>
</dbReference>
<keyword evidence="2" id="KW-0597">Phosphoprotein</keyword>
<dbReference type="Gene3D" id="1.20.58.60">
    <property type="match status" value="3"/>
</dbReference>
<dbReference type="SMART" id="SM00150">
    <property type="entry name" value="SPEC"/>
    <property type="match status" value="4"/>
</dbReference>
<dbReference type="EMBL" id="JAERUA010000016">
    <property type="protein sequence ID" value="KAI1889212.1"/>
    <property type="molecule type" value="Genomic_DNA"/>
</dbReference>
<dbReference type="OrthoDB" id="8938928at2759"/>
<dbReference type="InterPro" id="IPR018159">
    <property type="entry name" value="Spectrin/alpha-actinin"/>
</dbReference>
<proteinExistence type="inferred from homology"/>
<feature type="compositionally biased region" description="Polar residues" evidence="5">
    <location>
        <begin position="1"/>
        <end position="16"/>
    </location>
</feature>
<dbReference type="InterPro" id="IPR043197">
    <property type="entry name" value="Plakin"/>
</dbReference>
<feature type="domain" description="Desmoplakin spectrin-like" evidence="7">
    <location>
        <begin position="535"/>
        <end position="611"/>
    </location>
</feature>
<dbReference type="FunFam" id="1.20.58.60:FF:000010">
    <property type="entry name" value="plectin isoform X2"/>
    <property type="match status" value="1"/>
</dbReference>